<evidence type="ECO:0000313" key="2">
    <source>
        <dbReference type="Proteomes" id="UP000245449"/>
    </source>
</evidence>
<dbReference type="RefSeq" id="WP_116725586.1">
    <property type="nucleotide sequence ID" value="NZ_QCZI01000016.1"/>
</dbReference>
<name>A0A2U1JGN4_9FLAO</name>
<keyword evidence="2" id="KW-1185">Reference proteome</keyword>
<proteinExistence type="predicted"/>
<dbReference type="Proteomes" id="UP000245449">
    <property type="component" value="Unassembled WGS sequence"/>
</dbReference>
<organism evidence="1 2">
    <name type="scientific">Flavobacterium psychrotolerans</name>
    <dbReference type="NCBI Taxonomy" id="2169410"/>
    <lineage>
        <taxon>Bacteria</taxon>
        <taxon>Pseudomonadati</taxon>
        <taxon>Bacteroidota</taxon>
        <taxon>Flavobacteriia</taxon>
        <taxon>Flavobacteriales</taxon>
        <taxon>Flavobacteriaceae</taxon>
        <taxon>Flavobacterium</taxon>
    </lineage>
</organism>
<dbReference type="AlphaFoldDB" id="A0A2U1JGN4"/>
<comment type="caution">
    <text evidence="1">The sequence shown here is derived from an EMBL/GenBank/DDBJ whole genome shotgun (WGS) entry which is preliminary data.</text>
</comment>
<reference evidence="1 2" key="1">
    <citation type="submission" date="2018-04" db="EMBL/GenBank/DDBJ databases">
        <title>Flavobacterium sp. nov., isolated from glacier ice.</title>
        <authorList>
            <person name="Liu Q."/>
            <person name="Xin Y.-H."/>
        </authorList>
    </citation>
    <scope>NUCLEOTIDE SEQUENCE [LARGE SCALE GENOMIC DNA]</scope>
    <source>
        <strain evidence="1 2">RB1R5</strain>
    </source>
</reference>
<dbReference type="OrthoDB" id="1435645at2"/>
<accession>A0A2U1JGN4</accession>
<protein>
    <submittedName>
        <fullName evidence="1">Uncharacterized protein</fullName>
    </submittedName>
</protein>
<evidence type="ECO:0000313" key="1">
    <source>
        <dbReference type="EMBL" id="PWA04310.1"/>
    </source>
</evidence>
<gene>
    <name evidence="1" type="ORF">DB895_11875</name>
</gene>
<dbReference type="EMBL" id="QCZI01000016">
    <property type="protein sequence ID" value="PWA04310.1"/>
    <property type="molecule type" value="Genomic_DNA"/>
</dbReference>
<sequence length="130" mass="14929">MLNKGLRDEESIRIDNVLKTLLSLVFVPKTEIQETESTIETQLEKLGLTIETLLNFSQKDLLEHLLSCHLDWNHLEEFADFLIQFSKNSDNGQIDLSQKAVAIYEYIQQESKTFSFEINIKIAAVKASLL</sequence>